<dbReference type="Gene3D" id="2.60.40.1930">
    <property type="match status" value="1"/>
</dbReference>
<dbReference type="InterPro" id="IPR001599">
    <property type="entry name" value="Macroglobln_a2"/>
</dbReference>
<keyword evidence="12" id="KW-1185">Reference proteome</keyword>
<feature type="domain" description="Alpha-macroglobulin receptor-binding" evidence="10">
    <location>
        <begin position="893"/>
        <end position="979"/>
    </location>
</feature>
<dbReference type="InterPro" id="IPR014756">
    <property type="entry name" value="Ig_E-set"/>
</dbReference>
<evidence type="ECO:0008006" key="13">
    <source>
        <dbReference type="Google" id="ProtNLM"/>
    </source>
</evidence>
<keyword evidence="3" id="KW-0732">Signal</keyword>
<dbReference type="Pfam" id="PF07703">
    <property type="entry name" value="A2M_BRD"/>
    <property type="match status" value="1"/>
</dbReference>
<dbReference type="SUPFAM" id="SSF49410">
    <property type="entry name" value="Alpha-macroglobulin receptor domain"/>
    <property type="match status" value="1"/>
</dbReference>
<evidence type="ECO:0000256" key="8">
    <source>
        <dbReference type="SAM" id="Phobius"/>
    </source>
</evidence>
<keyword evidence="8" id="KW-1133">Transmembrane helix</keyword>
<dbReference type="PROSITE" id="PS00477">
    <property type="entry name" value="ALPHA_2_MACROGLOBULIN"/>
    <property type="match status" value="1"/>
</dbReference>
<keyword evidence="8" id="KW-0472">Membrane</keyword>
<evidence type="ECO:0000256" key="2">
    <source>
        <dbReference type="ARBA" id="ARBA00022690"/>
    </source>
</evidence>
<dbReference type="InterPro" id="IPR009048">
    <property type="entry name" value="A-macroglobulin_rcpt-bd"/>
</dbReference>
<proteinExistence type="inferred from homology"/>
<evidence type="ECO:0000313" key="12">
    <source>
        <dbReference type="Proteomes" id="UP001208570"/>
    </source>
</evidence>
<gene>
    <name evidence="11" type="ORF">LSH36_88g05020</name>
</gene>
<dbReference type="InterPro" id="IPR011626">
    <property type="entry name" value="Alpha-macroglobulin_TED"/>
</dbReference>
<organism evidence="11 12">
    <name type="scientific">Paralvinella palmiformis</name>
    <dbReference type="NCBI Taxonomy" id="53620"/>
    <lineage>
        <taxon>Eukaryota</taxon>
        <taxon>Metazoa</taxon>
        <taxon>Spiralia</taxon>
        <taxon>Lophotrochozoa</taxon>
        <taxon>Annelida</taxon>
        <taxon>Polychaeta</taxon>
        <taxon>Sedentaria</taxon>
        <taxon>Canalipalpata</taxon>
        <taxon>Terebellida</taxon>
        <taxon>Terebelliformia</taxon>
        <taxon>Alvinellidae</taxon>
        <taxon>Paralvinella</taxon>
    </lineage>
</organism>
<dbReference type="Gene3D" id="2.60.40.690">
    <property type="entry name" value="Alpha-macroglobulin, receptor-binding domain"/>
    <property type="match status" value="1"/>
</dbReference>
<evidence type="ECO:0000256" key="7">
    <source>
        <dbReference type="SAM" id="MobiDB-lite"/>
    </source>
</evidence>
<dbReference type="Gene3D" id="1.50.10.20">
    <property type="match status" value="1"/>
</dbReference>
<dbReference type="InterPro" id="IPR047565">
    <property type="entry name" value="Alpha-macroglob_thiol-ester_cl"/>
</dbReference>
<dbReference type="EMBL" id="JAODUP010000088">
    <property type="protein sequence ID" value="KAK2162981.1"/>
    <property type="molecule type" value="Genomic_DNA"/>
</dbReference>
<keyword evidence="8" id="KW-0812">Transmembrane</keyword>
<dbReference type="Gene3D" id="6.20.50.160">
    <property type="match status" value="1"/>
</dbReference>
<evidence type="ECO:0000313" key="11">
    <source>
        <dbReference type="EMBL" id="KAK2162981.1"/>
    </source>
</evidence>
<dbReference type="Pfam" id="PF07678">
    <property type="entry name" value="TED_complement"/>
    <property type="match status" value="1"/>
</dbReference>
<feature type="compositionally biased region" description="Basic and acidic residues" evidence="7">
    <location>
        <begin position="233"/>
        <end position="248"/>
    </location>
</feature>
<dbReference type="GO" id="GO:0005615">
    <property type="term" value="C:extracellular space"/>
    <property type="evidence" value="ECO:0007669"/>
    <property type="project" value="InterPro"/>
</dbReference>
<name>A0AAD9K1U8_9ANNE</name>
<comment type="caution">
    <text evidence="11">The sequence shown here is derived from an EMBL/GenBank/DDBJ whole genome shotgun (WGS) entry which is preliminary data.</text>
</comment>
<keyword evidence="6" id="KW-1015">Disulfide bond</keyword>
<evidence type="ECO:0000256" key="1">
    <source>
        <dbReference type="ARBA" id="ARBA00010952"/>
    </source>
</evidence>
<dbReference type="SUPFAM" id="SSF48239">
    <property type="entry name" value="Terpenoid cyclases/Protein prenyltransferases"/>
    <property type="match status" value="1"/>
</dbReference>
<dbReference type="InterPro" id="IPR008930">
    <property type="entry name" value="Terpenoid_cyclase/PrenylTrfase"/>
</dbReference>
<evidence type="ECO:0000256" key="6">
    <source>
        <dbReference type="ARBA" id="ARBA00023157"/>
    </source>
</evidence>
<keyword evidence="4" id="KW-0722">Serine protease inhibitor</keyword>
<dbReference type="GO" id="GO:0004867">
    <property type="term" value="F:serine-type endopeptidase inhibitor activity"/>
    <property type="evidence" value="ECO:0007669"/>
    <property type="project" value="UniProtKB-KW"/>
</dbReference>
<dbReference type="SMART" id="SM01361">
    <property type="entry name" value="A2M_recep"/>
    <property type="match status" value="1"/>
</dbReference>
<dbReference type="InterPro" id="IPR036595">
    <property type="entry name" value="A-macroglobulin_rcpt-bd_sf"/>
</dbReference>
<keyword evidence="5" id="KW-0882">Thioester bond</keyword>
<accession>A0AAD9K1U8</accession>
<evidence type="ECO:0000259" key="10">
    <source>
        <dbReference type="SMART" id="SM01361"/>
    </source>
</evidence>
<dbReference type="AlphaFoldDB" id="A0AAD9K1U8"/>
<feature type="region of interest" description="Disordered" evidence="7">
    <location>
        <begin position="224"/>
        <end position="248"/>
    </location>
</feature>
<feature type="transmembrane region" description="Helical" evidence="8">
    <location>
        <begin position="1019"/>
        <end position="1039"/>
    </location>
</feature>
<evidence type="ECO:0000256" key="3">
    <source>
        <dbReference type="ARBA" id="ARBA00022729"/>
    </source>
</evidence>
<dbReference type="InterPro" id="IPR013783">
    <property type="entry name" value="Ig-like_fold"/>
</dbReference>
<dbReference type="PANTHER" id="PTHR11412">
    <property type="entry name" value="MACROGLOBULIN / COMPLEMENT"/>
    <property type="match status" value="1"/>
</dbReference>
<protein>
    <recommendedName>
        <fullName evidence="13">CD109 antigen</fullName>
    </recommendedName>
</protein>
<dbReference type="InterPro" id="IPR041813">
    <property type="entry name" value="A2M_TED"/>
</dbReference>
<dbReference type="SMART" id="SM01360">
    <property type="entry name" value="A2M"/>
    <property type="match status" value="1"/>
</dbReference>
<dbReference type="InterPro" id="IPR019742">
    <property type="entry name" value="MacrogloblnA2_CS"/>
</dbReference>
<evidence type="ECO:0000259" key="9">
    <source>
        <dbReference type="SMART" id="SM01360"/>
    </source>
</evidence>
<evidence type="ECO:0000256" key="5">
    <source>
        <dbReference type="ARBA" id="ARBA00022966"/>
    </source>
</evidence>
<keyword evidence="2" id="KW-0646">Protease inhibitor</keyword>
<dbReference type="Proteomes" id="UP001208570">
    <property type="component" value="Unassembled WGS sequence"/>
</dbReference>
<dbReference type="Gene3D" id="2.60.120.1540">
    <property type="match status" value="1"/>
</dbReference>
<dbReference type="PANTHER" id="PTHR11412:SF136">
    <property type="entry name" value="CD109 ANTIGEN"/>
    <property type="match status" value="1"/>
</dbReference>
<dbReference type="InterPro" id="IPR011625">
    <property type="entry name" value="A2M_N_BRD"/>
</dbReference>
<dbReference type="InterPro" id="IPR050473">
    <property type="entry name" value="A2M/Complement_sys"/>
</dbReference>
<dbReference type="CDD" id="cd02897">
    <property type="entry name" value="A2M_2"/>
    <property type="match status" value="1"/>
</dbReference>
<evidence type="ECO:0000256" key="4">
    <source>
        <dbReference type="ARBA" id="ARBA00022900"/>
    </source>
</evidence>
<sequence>MSSLFHVVLFSRGQIVSAQDMKMIDNTEHIYKLIVNEDIGKKLSPNCQMIVWTVTDADELLADSIQFSIDGAFSNQLQVSINPIDSQQVTPTEKLVRAKPGDEVTVRVKAKPLSYFGLLVVDQASRALGSNDITQKEVLSVLQSQDDDVSDYPWRFSFFDPVFFFRSSGARNSKEIIQNSGLFIKTDVYIDGGHVTSPPTSTYPEWPMGFMTTTFRPTKMEVPQIDKPDDELDKSPEIPKDRENADTHGLAEVKRIRKDFPETWIFLDGKVNSHGLFSTSSTVPDSITTWIATAFSIHPEKGLGVLDQPFELQAFKPFFVTMDLPYSIIRGEEFELKIIVQNYLKSSVDVKITLEKSKDYFKVSPPSGGKYQFAKVWTDIGVPPGDGYTVSIWIKPVELGNIPIEVKAQSSQMADAVLRKILVKPEGAPQEYTKNVLIQSKDITTFVEKVDVELPVDVLVPDSLRVYASLSGDIMGPAMNNLDHLIRMPYGCGEQNMLNFAPNIFIMDYLKATDQSNPKVVENAMKYSEIGYQKELNYQRKDGCFSAFGNSDKEGSTWLTAFVLKSFWRGRPYLSQSVNSDMEKGLKCLITKQTKSGQFVENGVIYHKAMQGGTSSGVTLTAYVLITLLEIKDIMLEDELSSSFTAAVSSAESYLMSKLNDPDIQNDPYTLAVVGYAFSLGNQGETTQRIFDSLKDLAKHENGQMYWDEKQQSSSPDKSEMWNYHKASTHKVEIAAYALLMYVKLDKYLDGLPITNWLIDQRNPNGGYRSTQDTVMALQALTEIAIRVYGDIEPSMDVTIERNVNEWSFPKLLTSDTQLLLQTLELDLPIQQHSELQVKAKGKGTALVQITVKYNIYRIKADTKIKLNVTSEEKVDGITNVNICTSYLGEGDSGMVVIETMPLSGYKFVDMENVRKSADELKRVEQNDDKTVLYLDTVKKDDICLQLTQERVNFVANIKKSRTLAYSYYDTDETDSVFYLPQTVNARSICDTCSECCSEKSDYVLHFDVERRINGVSGMAPMINITFPAFVCILFHYAVN</sequence>
<dbReference type="Pfam" id="PF07677">
    <property type="entry name" value="A2M_recep"/>
    <property type="match status" value="1"/>
</dbReference>
<dbReference type="Gene3D" id="2.20.130.20">
    <property type="match status" value="1"/>
</dbReference>
<dbReference type="SMART" id="SM01419">
    <property type="entry name" value="Thiol-ester_cl"/>
    <property type="match status" value="1"/>
</dbReference>
<comment type="similarity">
    <text evidence="1">Belongs to the protease inhibitor I39 (alpha-2-macroglobulin) family.</text>
</comment>
<reference evidence="11" key="1">
    <citation type="journal article" date="2023" name="Mol. Biol. Evol.">
        <title>Third-Generation Sequencing Reveals the Adaptive Role of the Epigenome in Three Deep-Sea Polychaetes.</title>
        <authorList>
            <person name="Perez M."/>
            <person name="Aroh O."/>
            <person name="Sun Y."/>
            <person name="Lan Y."/>
            <person name="Juniper S.K."/>
            <person name="Young C.R."/>
            <person name="Angers B."/>
            <person name="Qian P.Y."/>
        </authorList>
    </citation>
    <scope>NUCLEOTIDE SEQUENCE</scope>
    <source>
        <strain evidence="11">P08H-3</strain>
    </source>
</reference>
<dbReference type="Pfam" id="PF00207">
    <property type="entry name" value="A2M"/>
    <property type="match status" value="1"/>
</dbReference>
<feature type="domain" description="Alpha-2-macroglobulin" evidence="9">
    <location>
        <begin position="263"/>
        <end position="354"/>
    </location>
</feature>
<dbReference type="Gene3D" id="2.60.40.10">
    <property type="entry name" value="Immunoglobulins"/>
    <property type="match status" value="1"/>
</dbReference>
<dbReference type="SUPFAM" id="SSF81296">
    <property type="entry name" value="E set domains"/>
    <property type="match status" value="1"/>
</dbReference>